<feature type="domain" description="TerB-C" evidence="2">
    <location>
        <begin position="230"/>
        <end position="358"/>
    </location>
</feature>
<dbReference type="OrthoDB" id="4123258at2"/>
<organism evidence="3 4">
    <name type="scientific">Planococcus lenghuensis</name>
    <dbReference type="NCBI Taxonomy" id="2213202"/>
    <lineage>
        <taxon>Bacteria</taxon>
        <taxon>Bacillati</taxon>
        <taxon>Bacillota</taxon>
        <taxon>Bacilli</taxon>
        <taxon>Bacillales</taxon>
        <taxon>Caryophanaceae</taxon>
        <taxon>Planococcus</taxon>
    </lineage>
</organism>
<dbReference type="Proteomes" id="UP000188184">
    <property type="component" value="Chromosome"/>
</dbReference>
<dbReference type="EMBL" id="CP019640">
    <property type="protein sequence ID" value="AQQ52251.1"/>
    <property type="molecule type" value="Genomic_DNA"/>
</dbReference>
<dbReference type="PANTHER" id="PTHR32097:SF17">
    <property type="entry name" value="CAMP-BINDING PROTEIN 1-RELATED"/>
    <property type="match status" value="1"/>
</dbReference>
<accession>A0A1Q2KVM9</accession>
<gene>
    <name evidence="3" type="ORF">B0X71_03405</name>
</gene>
<dbReference type="InterPro" id="IPR003325">
    <property type="entry name" value="TerD"/>
</dbReference>
<protein>
    <recommendedName>
        <fullName evidence="5">TerD domain-containing protein</fullName>
    </recommendedName>
</protein>
<dbReference type="InterPro" id="IPR051324">
    <property type="entry name" value="Stress/Tellurium_Resist"/>
</dbReference>
<evidence type="ECO:0000259" key="1">
    <source>
        <dbReference type="Pfam" id="PF02342"/>
    </source>
</evidence>
<dbReference type="RefSeq" id="WP_077588126.1">
    <property type="nucleotide sequence ID" value="NZ_CP019640.1"/>
</dbReference>
<dbReference type="Gene3D" id="2.60.60.30">
    <property type="entry name" value="sav2460 like domains"/>
    <property type="match status" value="1"/>
</dbReference>
<dbReference type="KEGG" id="pmar:B0X71_03405"/>
<dbReference type="PANTHER" id="PTHR32097">
    <property type="entry name" value="CAMP-BINDING PROTEIN 1-RELATED"/>
    <property type="match status" value="1"/>
</dbReference>
<sequence length="373" mass="41604">MGISLIKGQKIKLAKDDEELNHLYVGIDWTTSSKLDIDASAFLIGEDEKVAKDEDFIFYGQPQSVDKSVRLEEPVSSFEKQRFITNLSAVPDDIHKISFTLTIYESKLKGFTFADVEGIKLRIINSELQEEIALFPIDYEFNQESAIVLGALYRHQGEWKFHAVGAGFNGGLADLCQEYGVDVTEEEGTAASQQEPSPMDRFQTVQEREAVERGEAIPPQPAEHLGLTRSSQIQFDQSRIAALSAQNTDLIQLFEERAEPDQKPVPATGSIASPVLDLFDDTAADQDGFIESLTETELRFLNRLAEGPFPMAEANVFFRENLTMPAVFLNAVNEKANEYLGENLLLEEDGDILADEDFSFILGAVKERSSNVY</sequence>
<proteinExistence type="predicted"/>
<reference evidence="3 4" key="1">
    <citation type="submission" date="2017-02" db="EMBL/GenBank/DDBJ databases">
        <title>The complete genomic sequence of a novel cold adapted crude oil-degrading bacterium Planococcus qaidamina Y42.</title>
        <authorList>
            <person name="Yang R."/>
        </authorList>
    </citation>
    <scope>NUCLEOTIDE SEQUENCE [LARGE SCALE GENOMIC DNA]</scope>
    <source>
        <strain evidence="3 4">Y42</strain>
    </source>
</reference>
<evidence type="ECO:0000313" key="4">
    <source>
        <dbReference type="Proteomes" id="UP000188184"/>
    </source>
</evidence>
<feature type="domain" description="TerD" evidence="1">
    <location>
        <begin position="1"/>
        <end position="179"/>
    </location>
</feature>
<dbReference type="Pfam" id="PF15615">
    <property type="entry name" value="TerB_C"/>
    <property type="match status" value="1"/>
</dbReference>
<dbReference type="InterPro" id="IPR028932">
    <property type="entry name" value="TerB-C"/>
</dbReference>
<dbReference type="AlphaFoldDB" id="A0A1Q2KVM9"/>
<keyword evidence="4" id="KW-1185">Reference proteome</keyword>
<evidence type="ECO:0000313" key="3">
    <source>
        <dbReference type="EMBL" id="AQQ52251.1"/>
    </source>
</evidence>
<name>A0A1Q2KVM9_9BACL</name>
<dbReference type="CDD" id="cd06974">
    <property type="entry name" value="TerD_like"/>
    <property type="match status" value="1"/>
</dbReference>
<dbReference type="Pfam" id="PF02342">
    <property type="entry name" value="TerD"/>
    <property type="match status" value="1"/>
</dbReference>
<evidence type="ECO:0008006" key="5">
    <source>
        <dbReference type="Google" id="ProtNLM"/>
    </source>
</evidence>
<evidence type="ECO:0000259" key="2">
    <source>
        <dbReference type="Pfam" id="PF15615"/>
    </source>
</evidence>